<dbReference type="KEGG" id="nsl:BOX37_08275"/>
<gene>
    <name evidence="1" type="ORF">BOX37_08275</name>
</gene>
<proteinExistence type="predicted"/>
<dbReference type="RefSeq" id="WP_071927147.1">
    <property type="nucleotide sequence ID" value="NZ_CP018082.1"/>
</dbReference>
<protein>
    <submittedName>
        <fullName evidence="1">Uncharacterized protein</fullName>
    </submittedName>
</protein>
<dbReference type="AlphaFoldDB" id="A0A1J0VPN2"/>
<dbReference type="Proteomes" id="UP000183810">
    <property type="component" value="Chromosome"/>
</dbReference>
<organism evidence="1 2">
    <name type="scientific">Nocardia mangyaensis</name>
    <dbReference type="NCBI Taxonomy" id="2213200"/>
    <lineage>
        <taxon>Bacteria</taxon>
        <taxon>Bacillati</taxon>
        <taxon>Actinomycetota</taxon>
        <taxon>Actinomycetes</taxon>
        <taxon>Mycobacteriales</taxon>
        <taxon>Nocardiaceae</taxon>
        <taxon>Nocardia</taxon>
    </lineage>
</organism>
<sequence>MSSTPIEPRPLTDLESDAVTKLLSAGGVGAAELLMQIPCTQVVATWGIGSPSVDLMVQWGVATAAGPIDGVFANGAVTDLNGSSVGELILWVENGWLSGVEYAWYTDERPRTLPDPEQIVVL</sequence>
<reference evidence="1" key="1">
    <citation type="submission" date="2016-11" db="EMBL/GenBank/DDBJ databases">
        <authorList>
            <person name="Jaros S."/>
            <person name="Januszkiewicz K."/>
            <person name="Wedrychowicz H."/>
        </authorList>
    </citation>
    <scope>NUCLEOTIDE SEQUENCE [LARGE SCALE GENOMIC DNA]</scope>
    <source>
        <strain evidence="1">Y48</strain>
    </source>
</reference>
<evidence type="ECO:0000313" key="1">
    <source>
        <dbReference type="EMBL" id="APE33969.1"/>
    </source>
</evidence>
<name>A0A1J0VPN2_9NOCA</name>
<keyword evidence="2" id="KW-1185">Reference proteome</keyword>
<accession>A0A1J0VPN2</accession>
<evidence type="ECO:0000313" key="2">
    <source>
        <dbReference type="Proteomes" id="UP000183810"/>
    </source>
</evidence>
<dbReference type="EMBL" id="CP018082">
    <property type="protein sequence ID" value="APE33969.1"/>
    <property type="molecule type" value="Genomic_DNA"/>
</dbReference>